<name>A0A9W5LK13_9BACI</name>
<reference evidence="2 3" key="1">
    <citation type="journal article" date="2014" name="Syst. Appl. Microbiol.">
        <title>Genomic insights into the taxonomic status of the three subspecies of Bacillus subtilis.</title>
        <authorList>
            <person name="Yi H."/>
            <person name="Chun J."/>
            <person name="Cha C.J."/>
        </authorList>
    </citation>
    <scope>NUCLEOTIDE SEQUENCE [LARGE SCALE GENOMIC DNA]</scope>
    <source>
        <strain evidence="2 3">KCTC 13429</strain>
    </source>
</reference>
<dbReference type="EMBL" id="AMXN01000002">
    <property type="protein sequence ID" value="ELS62112.1"/>
    <property type="molecule type" value="Genomic_DNA"/>
</dbReference>
<gene>
    <name evidence="2" type="ORF">BSI_11910</name>
</gene>
<evidence type="ECO:0000256" key="1">
    <source>
        <dbReference type="SAM" id="MobiDB-lite"/>
    </source>
</evidence>
<organism evidence="2 3">
    <name type="scientific">Bacillus inaquosorum KCTC 13429</name>
    <dbReference type="NCBI Taxonomy" id="1236548"/>
    <lineage>
        <taxon>Bacteria</taxon>
        <taxon>Bacillati</taxon>
        <taxon>Bacillota</taxon>
        <taxon>Bacilli</taxon>
        <taxon>Bacillales</taxon>
        <taxon>Bacillaceae</taxon>
        <taxon>Bacillus</taxon>
    </lineage>
</organism>
<dbReference type="Proteomes" id="UP000011182">
    <property type="component" value="Unassembled WGS sequence"/>
</dbReference>
<evidence type="ECO:0000313" key="2">
    <source>
        <dbReference type="EMBL" id="ELS62112.1"/>
    </source>
</evidence>
<evidence type="ECO:0000313" key="3">
    <source>
        <dbReference type="Proteomes" id="UP000011182"/>
    </source>
</evidence>
<feature type="region of interest" description="Disordered" evidence="1">
    <location>
        <begin position="23"/>
        <end position="46"/>
    </location>
</feature>
<keyword evidence="3" id="KW-1185">Reference proteome</keyword>
<protein>
    <submittedName>
        <fullName evidence="2">Uncharacterized protein</fullName>
    </submittedName>
</protein>
<comment type="caution">
    <text evidence="2">The sequence shown here is derived from an EMBL/GenBank/DDBJ whole genome shotgun (WGS) entry which is preliminary data.</text>
</comment>
<sequence length="46" mass="5227">MFCLFFLGVNEIEVTYKLRERNGRKLQKQKAADEEPAANTGASKHS</sequence>
<dbReference type="AlphaFoldDB" id="A0A9W5LK13"/>
<accession>A0A9W5LK13</accession>
<proteinExistence type="predicted"/>